<name>A0A8J7CFN7_9BACT</name>
<organism evidence="1 2">
    <name type="scientific">Candidatus Sulfomarinibacter kjeldsenii</name>
    <dbReference type="NCBI Taxonomy" id="2885994"/>
    <lineage>
        <taxon>Bacteria</taxon>
        <taxon>Pseudomonadati</taxon>
        <taxon>Acidobacteriota</taxon>
        <taxon>Thermoanaerobaculia</taxon>
        <taxon>Thermoanaerobaculales</taxon>
        <taxon>Candidatus Sulfomarinibacteraceae</taxon>
        <taxon>Candidatus Sulfomarinibacter</taxon>
    </lineage>
</organism>
<comment type="caution">
    <text evidence="1">The sequence shown here is derived from an EMBL/GenBank/DDBJ whole genome shotgun (WGS) entry which is preliminary data.</text>
</comment>
<evidence type="ECO:0000313" key="1">
    <source>
        <dbReference type="EMBL" id="MBD3869749.1"/>
    </source>
</evidence>
<proteinExistence type="predicted"/>
<dbReference type="Proteomes" id="UP000598633">
    <property type="component" value="Unassembled WGS sequence"/>
</dbReference>
<reference evidence="1 2" key="1">
    <citation type="submission" date="2020-08" db="EMBL/GenBank/DDBJ databases">
        <title>Acidobacteriota in marine sediments use diverse sulfur dissimilation pathways.</title>
        <authorList>
            <person name="Wasmund K."/>
        </authorList>
    </citation>
    <scope>NUCLEOTIDE SEQUENCE [LARGE SCALE GENOMIC DNA]</scope>
    <source>
        <strain evidence="1">MAG AM3-A</strain>
    </source>
</reference>
<evidence type="ECO:0000313" key="2">
    <source>
        <dbReference type="Proteomes" id="UP000598633"/>
    </source>
</evidence>
<protein>
    <submittedName>
        <fullName evidence="1">Uncharacterized protein</fullName>
    </submittedName>
</protein>
<sequence>MSKRKLGVLIIAVMIVGAIVPALIAPSLSEAAVQKVGWMVYTPNHPNGCAPLPFDCYVIWVFPDTP</sequence>
<accession>A0A8J7CFN7</accession>
<dbReference type="EMBL" id="JACXWA010000003">
    <property type="protein sequence ID" value="MBD3869749.1"/>
    <property type="molecule type" value="Genomic_DNA"/>
</dbReference>
<gene>
    <name evidence="1" type="ORF">IFJ97_00120</name>
</gene>
<dbReference type="AlphaFoldDB" id="A0A8J7CFN7"/>